<name>A0ABS6W2H5_9FLAO</name>
<evidence type="ECO:0000259" key="1">
    <source>
        <dbReference type="Pfam" id="PF00156"/>
    </source>
</evidence>
<dbReference type="Proteomes" id="UP000719267">
    <property type="component" value="Unassembled WGS sequence"/>
</dbReference>
<gene>
    <name evidence="2" type="ORF">KW502_08940</name>
</gene>
<evidence type="ECO:0000313" key="2">
    <source>
        <dbReference type="EMBL" id="MBW2961924.1"/>
    </source>
</evidence>
<organism evidence="2 3">
    <name type="scientific">Mesonia aestuariivivens</name>
    <dbReference type="NCBI Taxonomy" id="2796128"/>
    <lineage>
        <taxon>Bacteria</taxon>
        <taxon>Pseudomonadati</taxon>
        <taxon>Bacteroidota</taxon>
        <taxon>Flavobacteriia</taxon>
        <taxon>Flavobacteriales</taxon>
        <taxon>Flavobacteriaceae</taxon>
        <taxon>Mesonia</taxon>
    </lineage>
</organism>
<keyword evidence="3" id="KW-1185">Reference proteome</keyword>
<dbReference type="InterPro" id="IPR051910">
    <property type="entry name" value="ComF/GntX_DNA_util-trans"/>
</dbReference>
<dbReference type="InterPro" id="IPR000836">
    <property type="entry name" value="PRTase_dom"/>
</dbReference>
<dbReference type="CDD" id="cd06223">
    <property type="entry name" value="PRTases_typeI"/>
    <property type="match status" value="1"/>
</dbReference>
<dbReference type="PANTHER" id="PTHR47505:SF1">
    <property type="entry name" value="DNA UTILIZATION PROTEIN YHGH"/>
    <property type="match status" value="1"/>
</dbReference>
<comment type="caution">
    <text evidence="2">The sequence shown here is derived from an EMBL/GenBank/DDBJ whole genome shotgun (WGS) entry which is preliminary data.</text>
</comment>
<protein>
    <submittedName>
        <fullName evidence="2">ComF family protein</fullName>
    </submittedName>
</protein>
<reference evidence="2 3" key="1">
    <citation type="submission" date="2021-07" db="EMBL/GenBank/DDBJ databases">
        <title>Mesonia aestuariivivens sp. nov., isolated from a tidal flat.</title>
        <authorList>
            <person name="Kim Y.-O."/>
            <person name="Yoon J.-H."/>
        </authorList>
    </citation>
    <scope>NUCLEOTIDE SEQUENCE [LARGE SCALE GENOMIC DNA]</scope>
    <source>
        <strain evidence="2 3">JHPTF-M18</strain>
    </source>
</reference>
<sequence>MFKDLLHLFLPKKCVACNENIIEHEIICTSCLHQLPLANTHLHNENTLKKVFDNKLPLCNITCLLYFYKKGITQNLFHNLKYRNHPEISTYLGEWICYYLAKNDFMKDIEVVIPVPIHKSRKKERGYNQVEGFAKVIAQKFNIYYIDDVLIKKEATKTQVFKSKLARQEIKSNYFSLENETKIAGKHILLVDDIITTGSTLVSCGKILNRVNNIKLSIASMAYTP</sequence>
<evidence type="ECO:0000313" key="3">
    <source>
        <dbReference type="Proteomes" id="UP000719267"/>
    </source>
</evidence>
<dbReference type="EMBL" id="JAHWDF010000008">
    <property type="protein sequence ID" value="MBW2961924.1"/>
    <property type="molecule type" value="Genomic_DNA"/>
</dbReference>
<dbReference type="Pfam" id="PF00156">
    <property type="entry name" value="Pribosyltran"/>
    <property type="match status" value="1"/>
</dbReference>
<dbReference type="RefSeq" id="WP_219040211.1">
    <property type="nucleotide sequence ID" value="NZ_JAHWDF010000008.1"/>
</dbReference>
<proteinExistence type="predicted"/>
<accession>A0ABS6W2H5</accession>
<dbReference type="PANTHER" id="PTHR47505">
    <property type="entry name" value="DNA UTILIZATION PROTEIN YHGH"/>
    <property type="match status" value="1"/>
</dbReference>
<feature type="domain" description="Phosphoribosyltransferase" evidence="1">
    <location>
        <begin position="133"/>
        <end position="215"/>
    </location>
</feature>